<dbReference type="PANTHER" id="PTHR30511:SF3">
    <property type="entry name" value="LYSINE RACEMASE"/>
    <property type="match status" value="1"/>
</dbReference>
<name>A0ABT7E6E1_9FIRM</name>
<dbReference type="InterPro" id="IPR001608">
    <property type="entry name" value="Ala_racemase_N"/>
</dbReference>
<dbReference type="EMBL" id="JASKYM010000001">
    <property type="protein sequence ID" value="MDK2562504.1"/>
    <property type="molecule type" value="Genomic_DNA"/>
</dbReference>
<dbReference type="CDD" id="cd06815">
    <property type="entry name" value="PLPDE_III_AR_like_1"/>
    <property type="match status" value="1"/>
</dbReference>
<comment type="caution">
    <text evidence="5">The sequence shown here is derived from an EMBL/GenBank/DDBJ whole genome shotgun (WGS) entry which is preliminary data.</text>
</comment>
<dbReference type="InterPro" id="IPR000821">
    <property type="entry name" value="Ala_racemase"/>
</dbReference>
<feature type="domain" description="Alanine racemase N-terminal" evidence="4">
    <location>
        <begin position="7"/>
        <end position="221"/>
    </location>
</feature>
<protein>
    <submittedName>
        <fullName evidence="5">Ornithine racemase Orr</fullName>
        <ecNumber evidence="5">5.1.1.12</ecNumber>
    </submittedName>
</protein>
<dbReference type="InterPro" id="IPR029066">
    <property type="entry name" value="PLP-binding_barrel"/>
</dbReference>
<dbReference type="Pfam" id="PF01168">
    <property type="entry name" value="Ala_racemase_N"/>
    <property type="match status" value="1"/>
</dbReference>
<dbReference type="Proteomes" id="UP001301012">
    <property type="component" value="Unassembled WGS sequence"/>
</dbReference>
<sequence>MYPRLEINISKLKHNVDTLSQICKSHNIDMIMVTKSYCAIPEVVEKISGDKVDYLADSRVENIKNLQNINIPKVLLRIPMLSEIADVVKYVDVSFNSELKTIYKLNEESKKQNKVHKIVLMFDLGDLREGYFKEEELFSAVEEVLKLENIKLFGIATNLTCYGAIIPSEKNLGRLASLAKAIENKYNITLEFVSGGNSSSIDLLQNLKMPKGITNLRLGEAVILGRETAYGKVIENTYQDTFKMICEVVEIKEKPSLPIGEIGMDAFGNVPKYEDKGILKRAIVAIGKQDIDIEGIVPIDSDIEILGASSDHMILNVSDCKQSYEVGDKVEFLVEYGGLLTSCTSKYVHKELVYSEFTQKQEAY</sequence>
<organism evidence="5 6">
    <name type="scientific">Romboutsia sedimentorum</name>
    <dbReference type="NCBI Taxonomy" id="1368474"/>
    <lineage>
        <taxon>Bacteria</taxon>
        <taxon>Bacillati</taxon>
        <taxon>Bacillota</taxon>
        <taxon>Clostridia</taxon>
        <taxon>Peptostreptococcales</taxon>
        <taxon>Peptostreptococcaceae</taxon>
        <taxon>Romboutsia</taxon>
    </lineage>
</organism>
<keyword evidence="2" id="KW-0663">Pyridoxal phosphate</keyword>
<evidence type="ECO:0000256" key="2">
    <source>
        <dbReference type="ARBA" id="ARBA00022898"/>
    </source>
</evidence>
<dbReference type="RefSeq" id="WP_284131479.1">
    <property type="nucleotide sequence ID" value="NZ_JASKYM010000001.1"/>
</dbReference>
<keyword evidence="3 5" id="KW-0413">Isomerase</keyword>
<dbReference type="NCBIfam" id="NF040742">
    <property type="entry name" value="racem_Orr"/>
    <property type="match status" value="1"/>
</dbReference>
<dbReference type="SUPFAM" id="SSF51419">
    <property type="entry name" value="PLP-binding barrel"/>
    <property type="match status" value="1"/>
</dbReference>
<dbReference type="Gene3D" id="3.20.20.10">
    <property type="entry name" value="Alanine racemase"/>
    <property type="match status" value="1"/>
</dbReference>
<evidence type="ECO:0000256" key="1">
    <source>
        <dbReference type="ARBA" id="ARBA00001933"/>
    </source>
</evidence>
<evidence type="ECO:0000256" key="3">
    <source>
        <dbReference type="ARBA" id="ARBA00023235"/>
    </source>
</evidence>
<dbReference type="EC" id="5.1.1.12" evidence="5"/>
<evidence type="ECO:0000313" key="5">
    <source>
        <dbReference type="EMBL" id="MDK2562504.1"/>
    </source>
</evidence>
<reference evidence="5 6" key="1">
    <citation type="submission" date="2023-05" db="EMBL/GenBank/DDBJ databases">
        <title>Rombocin, a short stable natural nisin variant, displays selective antimicrobial activity against Listeria monocytogenes and employs dual mode of action to kill target bacterial strains.</title>
        <authorList>
            <person name="Wambui J."/>
            <person name="Stephan R."/>
            <person name="Kuipers O.P."/>
        </authorList>
    </citation>
    <scope>NUCLEOTIDE SEQUENCE [LARGE SCALE GENOMIC DNA]</scope>
    <source>
        <strain evidence="5 6">RC002</strain>
    </source>
</reference>
<dbReference type="PANTHER" id="PTHR30511">
    <property type="entry name" value="ALANINE RACEMASE"/>
    <property type="match status" value="1"/>
</dbReference>
<dbReference type="GO" id="GO:0050157">
    <property type="term" value="F:ornithine racemase activity"/>
    <property type="evidence" value="ECO:0007669"/>
    <property type="project" value="UniProtKB-EC"/>
</dbReference>
<evidence type="ECO:0000259" key="4">
    <source>
        <dbReference type="Pfam" id="PF01168"/>
    </source>
</evidence>
<accession>A0ABT7E6E1</accession>
<proteinExistence type="predicted"/>
<evidence type="ECO:0000313" key="6">
    <source>
        <dbReference type="Proteomes" id="UP001301012"/>
    </source>
</evidence>
<comment type="cofactor">
    <cofactor evidence="1">
        <name>pyridoxal 5'-phosphate</name>
        <dbReference type="ChEBI" id="CHEBI:597326"/>
    </cofactor>
</comment>
<gene>
    <name evidence="5" type="primary">orr</name>
    <name evidence="5" type="ORF">QOZ84_03005</name>
</gene>
<keyword evidence="6" id="KW-1185">Reference proteome</keyword>